<dbReference type="HOGENOM" id="CLU_2253811_0_0_1"/>
<evidence type="ECO:0000256" key="5">
    <source>
        <dbReference type="SAM" id="SignalP"/>
    </source>
</evidence>
<dbReference type="AlphaFoldDB" id="D7MTL7"/>
<evidence type="ECO:0000256" key="2">
    <source>
        <dbReference type="ARBA" id="ARBA00022741"/>
    </source>
</evidence>
<keyword evidence="3" id="KW-0418">Kinase</keyword>
<organism evidence="7">
    <name type="scientific">Arabidopsis lyrata subsp. lyrata</name>
    <name type="common">Lyre-leaved rock-cress</name>
    <dbReference type="NCBI Taxonomy" id="81972"/>
    <lineage>
        <taxon>Eukaryota</taxon>
        <taxon>Viridiplantae</taxon>
        <taxon>Streptophyta</taxon>
        <taxon>Embryophyta</taxon>
        <taxon>Tracheophyta</taxon>
        <taxon>Spermatophyta</taxon>
        <taxon>Magnoliopsida</taxon>
        <taxon>eudicotyledons</taxon>
        <taxon>Gunneridae</taxon>
        <taxon>Pentapetalae</taxon>
        <taxon>rosids</taxon>
        <taxon>malvids</taxon>
        <taxon>Brassicales</taxon>
        <taxon>Brassicaceae</taxon>
        <taxon>Camelineae</taxon>
        <taxon>Arabidopsis</taxon>
    </lineage>
</organism>
<dbReference type="Gramene" id="fgenesh1_pg.C_scaffold_8001430">
    <property type="protein sequence ID" value="fgenesh1_pg.C_scaffold_8001430"/>
    <property type="gene ID" value="fgenesh1_pg.C_scaffold_8001430"/>
</dbReference>
<gene>
    <name evidence="6" type="ORF">ARALYDRAFT_357643</name>
</gene>
<dbReference type="STRING" id="81972.D7MTL7"/>
<dbReference type="GO" id="GO:0005524">
    <property type="term" value="F:ATP binding"/>
    <property type="evidence" value="ECO:0007669"/>
    <property type="project" value="UniProtKB-KW"/>
</dbReference>
<dbReference type="EMBL" id="GL348720">
    <property type="protein sequence ID" value="EFH42263.1"/>
    <property type="molecule type" value="Genomic_DNA"/>
</dbReference>
<evidence type="ECO:0000313" key="7">
    <source>
        <dbReference type="Proteomes" id="UP000008694"/>
    </source>
</evidence>
<evidence type="ECO:0000313" key="6">
    <source>
        <dbReference type="EMBL" id="EFH42263.1"/>
    </source>
</evidence>
<protein>
    <recommendedName>
        <fullName evidence="8">Serine-threonine/tyrosine-protein kinase catalytic domain-containing protein</fullName>
    </recommendedName>
</protein>
<keyword evidence="1" id="KW-0808">Transferase</keyword>
<dbReference type="PANTHER" id="PTHR47973">
    <property type="entry name" value="CYSTEINE-RICH RECEPTOR-LIKE PROTEIN KINASE 3"/>
    <property type="match status" value="1"/>
</dbReference>
<evidence type="ECO:0008006" key="8">
    <source>
        <dbReference type="Google" id="ProtNLM"/>
    </source>
</evidence>
<evidence type="ECO:0000256" key="3">
    <source>
        <dbReference type="ARBA" id="ARBA00022777"/>
    </source>
</evidence>
<keyword evidence="2" id="KW-0547">Nucleotide-binding</keyword>
<keyword evidence="4" id="KW-0067">ATP-binding</keyword>
<proteinExistence type="predicted"/>
<evidence type="ECO:0000256" key="1">
    <source>
        <dbReference type="ARBA" id="ARBA00022679"/>
    </source>
</evidence>
<feature type="chain" id="PRO_5003104080" description="Serine-threonine/tyrosine-protein kinase catalytic domain-containing protein" evidence="5">
    <location>
        <begin position="32"/>
        <end position="104"/>
    </location>
</feature>
<sequence>MAHEICDDRNGPARNLMYIALELVLLEIVTGRKSVDNSQENTEPQKSLVGRVWDLYGRQQLMSAMDEKLCENFNREQAECLVVVGLWCGHPDRTSRPSIREAAI</sequence>
<reference evidence="7" key="1">
    <citation type="journal article" date="2011" name="Nat. Genet.">
        <title>The Arabidopsis lyrata genome sequence and the basis of rapid genome size change.</title>
        <authorList>
            <person name="Hu T.T."/>
            <person name="Pattyn P."/>
            <person name="Bakker E.G."/>
            <person name="Cao J."/>
            <person name="Cheng J.-F."/>
            <person name="Clark R.M."/>
            <person name="Fahlgren N."/>
            <person name="Fawcett J.A."/>
            <person name="Grimwood J."/>
            <person name="Gundlach H."/>
            <person name="Haberer G."/>
            <person name="Hollister J.D."/>
            <person name="Ossowski S."/>
            <person name="Ottilar R.P."/>
            <person name="Salamov A.A."/>
            <person name="Schneeberger K."/>
            <person name="Spannagl M."/>
            <person name="Wang X."/>
            <person name="Yang L."/>
            <person name="Nasrallah M.E."/>
            <person name="Bergelson J."/>
            <person name="Carrington J.C."/>
            <person name="Gaut B.S."/>
            <person name="Schmutz J."/>
            <person name="Mayer K.F.X."/>
            <person name="Van de Peer Y."/>
            <person name="Grigoriev I.V."/>
            <person name="Nordborg M."/>
            <person name="Weigel D."/>
            <person name="Guo Y.-L."/>
        </authorList>
    </citation>
    <scope>NUCLEOTIDE SEQUENCE [LARGE SCALE GENOMIC DNA]</scope>
    <source>
        <strain evidence="7">cv. MN47</strain>
    </source>
</reference>
<dbReference type="GO" id="GO:0016301">
    <property type="term" value="F:kinase activity"/>
    <property type="evidence" value="ECO:0007669"/>
    <property type="project" value="UniProtKB-KW"/>
</dbReference>
<dbReference type="Proteomes" id="UP000008694">
    <property type="component" value="Unassembled WGS sequence"/>
</dbReference>
<dbReference type="Gene3D" id="1.10.510.10">
    <property type="entry name" value="Transferase(Phosphotransferase) domain 1"/>
    <property type="match status" value="1"/>
</dbReference>
<evidence type="ECO:0000256" key="4">
    <source>
        <dbReference type="ARBA" id="ARBA00022840"/>
    </source>
</evidence>
<name>D7MTL7_ARALL</name>
<keyword evidence="7" id="KW-1185">Reference proteome</keyword>
<keyword evidence="5" id="KW-0732">Signal</keyword>
<dbReference type="InterPro" id="IPR052059">
    <property type="entry name" value="CR_Ser/Thr_kinase"/>
</dbReference>
<feature type="signal peptide" evidence="5">
    <location>
        <begin position="1"/>
        <end position="31"/>
    </location>
</feature>
<accession>D7MTL7</accession>